<dbReference type="PhylomeDB" id="B3RIV2"/>
<keyword evidence="3" id="KW-0813">Transport</keyword>
<dbReference type="GO" id="GO:0008320">
    <property type="term" value="F:protein transmembrane transporter activity"/>
    <property type="evidence" value="ECO:0000318"/>
    <property type="project" value="GO_Central"/>
</dbReference>
<evidence type="ECO:0000256" key="4">
    <source>
        <dbReference type="ARBA" id="ARBA00022452"/>
    </source>
</evidence>
<dbReference type="Gene3D" id="2.40.160.10">
    <property type="entry name" value="Porin"/>
    <property type="match status" value="1"/>
</dbReference>
<dbReference type="OrthoDB" id="19656at2759"/>
<evidence type="ECO:0000256" key="10">
    <source>
        <dbReference type="SAM" id="MobiDB-lite"/>
    </source>
</evidence>
<organism evidence="11 12">
    <name type="scientific">Trichoplax adhaerens</name>
    <name type="common">Trichoplax reptans</name>
    <dbReference type="NCBI Taxonomy" id="10228"/>
    <lineage>
        <taxon>Eukaryota</taxon>
        <taxon>Metazoa</taxon>
        <taxon>Placozoa</taxon>
        <taxon>Uniplacotomia</taxon>
        <taxon>Trichoplacea</taxon>
        <taxon>Trichoplacidae</taxon>
        <taxon>Trichoplax</taxon>
    </lineage>
</organism>
<keyword evidence="12" id="KW-1185">Reference proteome</keyword>
<keyword evidence="9" id="KW-0472">Membrane</keyword>
<accession>B3RIV2</accession>
<proteinExistence type="inferred from homology"/>
<dbReference type="Pfam" id="PF01459">
    <property type="entry name" value="Porin_3"/>
    <property type="match status" value="1"/>
</dbReference>
<keyword evidence="5" id="KW-0812">Transmembrane</keyword>
<dbReference type="InParanoid" id="B3RIV2"/>
<evidence type="ECO:0000256" key="7">
    <source>
        <dbReference type="ARBA" id="ARBA00022927"/>
    </source>
</evidence>
<feature type="region of interest" description="Disordered" evidence="10">
    <location>
        <begin position="1"/>
        <end position="42"/>
    </location>
</feature>
<evidence type="ECO:0000256" key="2">
    <source>
        <dbReference type="ARBA" id="ARBA00010510"/>
    </source>
</evidence>
<dbReference type="RefSeq" id="XP_002107653.1">
    <property type="nucleotide sequence ID" value="XM_002107617.1"/>
</dbReference>
<evidence type="ECO:0000256" key="3">
    <source>
        <dbReference type="ARBA" id="ARBA00022448"/>
    </source>
</evidence>
<dbReference type="InterPro" id="IPR027246">
    <property type="entry name" value="Porin_Euk/Tom40"/>
</dbReference>
<dbReference type="HOGENOM" id="CLU_054399_0_0_1"/>
<dbReference type="OMA" id="TRFNYRW"/>
<name>B3RIV2_TRIAD</name>
<evidence type="ECO:0000256" key="8">
    <source>
        <dbReference type="ARBA" id="ARBA00023128"/>
    </source>
</evidence>
<keyword evidence="7" id="KW-0653">Protein transport</keyword>
<dbReference type="Proteomes" id="UP000009022">
    <property type="component" value="Unassembled WGS sequence"/>
</dbReference>
<evidence type="ECO:0000313" key="11">
    <source>
        <dbReference type="EMBL" id="EDV28451.1"/>
    </source>
</evidence>
<keyword evidence="6" id="KW-1000">Mitochondrion outer membrane</keyword>
<gene>
    <name evidence="11" type="ORF">TRIADDRAFT_51380</name>
</gene>
<dbReference type="InterPro" id="IPR037930">
    <property type="entry name" value="Tom40"/>
</dbReference>
<dbReference type="InterPro" id="IPR023614">
    <property type="entry name" value="Porin_dom_sf"/>
</dbReference>
<evidence type="ECO:0000256" key="1">
    <source>
        <dbReference type="ARBA" id="ARBA00004374"/>
    </source>
</evidence>
<dbReference type="CDD" id="cd07305">
    <property type="entry name" value="Porin3_Tom40"/>
    <property type="match status" value="1"/>
</dbReference>
<dbReference type="eggNOG" id="KOG3296">
    <property type="taxonomic scope" value="Eukaryota"/>
</dbReference>
<reference evidence="11 12" key="1">
    <citation type="journal article" date="2008" name="Nature">
        <title>The Trichoplax genome and the nature of placozoans.</title>
        <authorList>
            <person name="Srivastava M."/>
            <person name="Begovic E."/>
            <person name="Chapman J."/>
            <person name="Putnam N.H."/>
            <person name="Hellsten U."/>
            <person name="Kawashima T."/>
            <person name="Kuo A."/>
            <person name="Mitros T."/>
            <person name="Salamov A."/>
            <person name="Carpenter M.L."/>
            <person name="Signorovitch A.Y."/>
            <person name="Moreno M.A."/>
            <person name="Kamm K."/>
            <person name="Grimwood J."/>
            <person name="Schmutz J."/>
            <person name="Shapiro H."/>
            <person name="Grigoriev I.V."/>
            <person name="Buss L.W."/>
            <person name="Schierwater B."/>
            <person name="Dellaporta S.L."/>
            <person name="Rokhsar D.S."/>
        </authorList>
    </citation>
    <scope>NUCLEOTIDE SEQUENCE [LARGE SCALE GENOMIC DNA]</scope>
    <source>
        <strain evidence="11 12">Grell-BS-1999</strain>
    </source>
</reference>
<dbReference type="GO" id="GO:0030150">
    <property type="term" value="P:protein import into mitochondrial matrix"/>
    <property type="evidence" value="ECO:0000318"/>
    <property type="project" value="GO_Central"/>
</dbReference>
<dbReference type="PANTHER" id="PTHR10802">
    <property type="entry name" value="MITOCHONDRIAL IMPORT RECEPTOR SUBUNIT TOM40"/>
    <property type="match status" value="1"/>
</dbReference>
<dbReference type="GO" id="GO:0005742">
    <property type="term" value="C:mitochondrial outer membrane translocase complex"/>
    <property type="evidence" value="ECO:0000318"/>
    <property type="project" value="GO_Central"/>
</dbReference>
<dbReference type="FunFam" id="2.40.160.10:FF:000005">
    <property type="entry name" value="mitochondrial import receptor subunit TOM40 homolog"/>
    <property type="match status" value="1"/>
</dbReference>
<dbReference type="FunCoup" id="B3RIV2">
    <property type="interactions" value="1848"/>
</dbReference>
<comment type="similarity">
    <text evidence="2">Belongs to the Tom40 family.</text>
</comment>
<keyword evidence="8" id="KW-0496">Mitochondrion</keyword>
<dbReference type="KEGG" id="tad:TRIADDRAFT_51380"/>
<dbReference type="EMBL" id="DS985241">
    <property type="protein sequence ID" value="EDV28451.1"/>
    <property type="molecule type" value="Genomic_DNA"/>
</dbReference>
<dbReference type="AlphaFoldDB" id="B3RIV2"/>
<dbReference type="STRING" id="10228.B3RIV2"/>
<evidence type="ECO:0008006" key="13">
    <source>
        <dbReference type="Google" id="ProtNLM"/>
    </source>
</evidence>
<dbReference type="CTD" id="6749675"/>
<protein>
    <recommendedName>
        <fullName evidence="13">Mitochondrial import receptor subunit TOM40 homolog</fullName>
    </recommendedName>
</protein>
<sequence length="332" mass="35853">MASAGGQGSPQFPGGLAPPPPAANPSHQSGQQDANAANGSNNTLNNDWVCPGSFEELHKKCKDLMPQPFEGCKLLINKGLSSHFQVNHSIHLSSANNSSYHFGATYVGNKQLSPTEAFPVLVGDMDNNYNLNAQIIHEIVHGLRTKCVIQTQKAVWQMAQLGLDYRGKDFVASVTTANPNIIDESGVVAFHYLQSITRKLCLGAEYLYQYGGGMEGAVLSLGGRYTGKNWIAAATASGMNVNMTYYHIGNESVRAGVDLDVNLRTRESVVSLGYELDVQKANMTVKNSIDSNWTITSVIEKKLLPMPFTLTLSGILNHVSNKCQFGVGFIVG</sequence>
<evidence type="ECO:0000256" key="9">
    <source>
        <dbReference type="ARBA" id="ARBA00023136"/>
    </source>
</evidence>
<keyword evidence="4" id="KW-1134">Transmembrane beta strand</keyword>
<evidence type="ECO:0000313" key="12">
    <source>
        <dbReference type="Proteomes" id="UP000009022"/>
    </source>
</evidence>
<evidence type="ECO:0000256" key="6">
    <source>
        <dbReference type="ARBA" id="ARBA00022787"/>
    </source>
</evidence>
<dbReference type="GeneID" id="6749675"/>
<comment type="subcellular location">
    <subcellularLocation>
        <location evidence="1">Mitochondrion outer membrane</location>
        <topology evidence="1">Multi-pass membrane protein</topology>
    </subcellularLocation>
</comment>
<evidence type="ECO:0000256" key="5">
    <source>
        <dbReference type="ARBA" id="ARBA00022692"/>
    </source>
</evidence>